<protein>
    <submittedName>
        <fullName evidence="1">Uncharacterized protein</fullName>
    </submittedName>
</protein>
<accession>A0ABT7PAA0</accession>
<evidence type="ECO:0000313" key="1">
    <source>
        <dbReference type="EMBL" id="MDM3930222.1"/>
    </source>
</evidence>
<reference evidence="1 2" key="1">
    <citation type="submission" date="2023-06" db="EMBL/GenBank/DDBJ databases">
        <title>Itaconate inhibition of nontuberculous mycobacteria.</title>
        <authorList>
            <person name="Breen P."/>
            <person name="Zimbric M."/>
            <person name="Caverly L."/>
        </authorList>
    </citation>
    <scope>NUCLEOTIDE SEQUENCE [LARGE SCALE GENOMIC DNA]</scope>
    <source>
        <strain evidence="1 2">FLAC1071</strain>
    </source>
</reference>
<reference evidence="2" key="2">
    <citation type="submission" date="2023-06" db="EMBL/GenBank/DDBJ databases">
        <title>Itaconate inhibition of nontuberculous mycobacteria.</title>
        <authorList>
            <person name="Spilker T."/>
        </authorList>
    </citation>
    <scope>NUCLEOTIDE SEQUENCE [LARGE SCALE GENOMIC DNA]</scope>
    <source>
        <strain evidence="2">FLAC1071</strain>
    </source>
</reference>
<organism evidence="1 2">
    <name type="scientific">Mycobacterium intracellulare subsp. chimaera</name>
    <dbReference type="NCBI Taxonomy" id="222805"/>
    <lineage>
        <taxon>Bacteria</taxon>
        <taxon>Bacillati</taxon>
        <taxon>Actinomycetota</taxon>
        <taxon>Actinomycetes</taxon>
        <taxon>Mycobacteriales</taxon>
        <taxon>Mycobacteriaceae</taxon>
        <taxon>Mycobacterium</taxon>
        <taxon>Mycobacterium avium complex (MAC)</taxon>
    </lineage>
</organism>
<gene>
    <name evidence="1" type="ORF">QRB35_30260</name>
</gene>
<comment type="caution">
    <text evidence="1">The sequence shown here is derived from an EMBL/GenBank/DDBJ whole genome shotgun (WGS) entry which is preliminary data.</text>
</comment>
<dbReference type="EMBL" id="JASZZX010000068">
    <property type="protein sequence ID" value="MDM3930222.1"/>
    <property type="molecule type" value="Genomic_DNA"/>
</dbReference>
<dbReference type="Proteomes" id="UP001529272">
    <property type="component" value="Unassembled WGS sequence"/>
</dbReference>
<dbReference type="RefSeq" id="WP_069953961.1">
    <property type="nucleotide sequence ID" value="NZ_CP012886.2"/>
</dbReference>
<evidence type="ECO:0000313" key="2">
    <source>
        <dbReference type="Proteomes" id="UP001529272"/>
    </source>
</evidence>
<keyword evidence="2" id="KW-1185">Reference proteome</keyword>
<proteinExistence type="predicted"/>
<name>A0ABT7PAA0_MYCIT</name>
<sequence>MKAVESRPPTLYPARRFDVYDVAGLAGLLEGRPKESLACSHEGLDLVRDNSIRAGWAARALIAYATHLADQSMVEDLETVTSDLVGDLLHLCDALGLDWEEIVERGERFYREELSGDL</sequence>